<gene>
    <name evidence="4" type="ORF">SAMN06295885_1466</name>
</gene>
<dbReference type="SUPFAM" id="SSF48498">
    <property type="entry name" value="Tetracyclin repressor-like, C-terminal domain"/>
    <property type="match status" value="1"/>
</dbReference>
<evidence type="ECO:0000259" key="3">
    <source>
        <dbReference type="PROSITE" id="PS50977"/>
    </source>
</evidence>
<keyword evidence="5" id="KW-1185">Reference proteome</keyword>
<dbReference type="SUPFAM" id="SSF46689">
    <property type="entry name" value="Homeodomain-like"/>
    <property type="match status" value="1"/>
</dbReference>
<accession>A0A1X7NL32</accession>
<dbReference type="Proteomes" id="UP000193711">
    <property type="component" value="Unassembled WGS sequence"/>
</dbReference>
<keyword evidence="1 2" id="KW-0238">DNA-binding</keyword>
<protein>
    <submittedName>
        <fullName evidence="4">Transcriptional regulator, TetR family</fullName>
    </submittedName>
</protein>
<sequence>MASFSARTASERTPDPRPARSRAVILDAALAHFLARGYPAATVDGIAAEAGLAKRTVYNLFPGKEDLFRAVVQRATATAETFVAVHVDPGIGAGDVEDEIHELALAHARAVLAPRVLATRRLLIGETHRFPELAVDYFDRVPTAVMHAIAKRLERYDSLGLLRVADSERAAEHFAYLVLGATLDRALFDAAGPSSATIDSTARAGAEAFLRAYRGWAEPA</sequence>
<dbReference type="EMBL" id="FXBM01000001">
    <property type="protein sequence ID" value="SMH38212.1"/>
    <property type="molecule type" value="Genomic_DNA"/>
</dbReference>
<dbReference type="PANTHER" id="PTHR30055:SF146">
    <property type="entry name" value="HTH-TYPE TRANSCRIPTIONAL DUAL REGULATOR CECR"/>
    <property type="match status" value="1"/>
</dbReference>
<dbReference type="InterPro" id="IPR009057">
    <property type="entry name" value="Homeodomain-like_sf"/>
</dbReference>
<dbReference type="GO" id="GO:0003700">
    <property type="term" value="F:DNA-binding transcription factor activity"/>
    <property type="evidence" value="ECO:0007669"/>
    <property type="project" value="TreeGrafter"/>
</dbReference>
<reference evidence="5" key="1">
    <citation type="submission" date="2017-04" db="EMBL/GenBank/DDBJ databases">
        <authorList>
            <person name="Varghese N."/>
            <person name="Submissions S."/>
        </authorList>
    </citation>
    <scope>NUCLEOTIDE SEQUENCE [LARGE SCALE GENOMIC DNA]</scope>
    <source>
        <strain evidence="5">VKM Ac-2121</strain>
    </source>
</reference>
<dbReference type="PRINTS" id="PR00455">
    <property type="entry name" value="HTHTETR"/>
</dbReference>
<evidence type="ECO:0000313" key="4">
    <source>
        <dbReference type="EMBL" id="SMH38212.1"/>
    </source>
</evidence>
<dbReference type="PANTHER" id="PTHR30055">
    <property type="entry name" value="HTH-TYPE TRANSCRIPTIONAL REGULATOR RUTR"/>
    <property type="match status" value="1"/>
</dbReference>
<feature type="DNA-binding region" description="H-T-H motif" evidence="2">
    <location>
        <begin position="42"/>
        <end position="61"/>
    </location>
</feature>
<dbReference type="OrthoDB" id="7186128at2"/>
<evidence type="ECO:0000256" key="2">
    <source>
        <dbReference type="PROSITE-ProRule" id="PRU00335"/>
    </source>
</evidence>
<evidence type="ECO:0000313" key="5">
    <source>
        <dbReference type="Proteomes" id="UP000193711"/>
    </source>
</evidence>
<dbReference type="InterPro" id="IPR039536">
    <property type="entry name" value="TetR_C_Proteobacteria"/>
</dbReference>
<dbReference type="InterPro" id="IPR050109">
    <property type="entry name" value="HTH-type_TetR-like_transc_reg"/>
</dbReference>
<dbReference type="Gene3D" id="1.10.357.10">
    <property type="entry name" value="Tetracycline Repressor, domain 2"/>
    <property type="match status" value="1"/>
</dbReference>
<dbReference type="Pfam" id="PF00440">
    <property type="entry name" value="TetR_N"/>
    <property type="match status" value="1"/>
</dbReference>
<dbReference type="AlphaFoldDB" id="A0A1X7NL32"/>
<proteinExistence type="predicted"/>
<dbReference type="PROSITE" id="PS50977">
    <property type="entry name" value="HTH_TETR_2"/>
    <property type="match status" value="1"/>
</dbReference>
<dbReference type="GO" id="GO:0000976">
    <property type="term" value="F:transcription cis-regulatory region binding"/>
    <property type="evidence" value="ECO:0007669"/>
    <property type="project" value="TreeGrafter"/>
</dbReference>
<feature type="domain" description="HTH tetR-type" evidence="3">
    <location>
        <begin position="19"/>
        <end position="79"/>
    </location>
</feature>
<dbReference type="InterPro" id="IPR001647">
    <property type="entry name" value="HTH_TetR"/>
</dbReference>
<dbReference type="InterPro" id="IPR036271">
    <property type="entry name" value="Tet_transcr_reg_TetR-rel_C_sf"/>
</dbReference>
<dbReference type="Pfam" id="PF14246">
    <property type="entry name" value="TetR_C_7"/>
    <property type="match status" value="1"/>
</dbReference>
<organism evidence="4 5">
    <name type="scientific">Rathayibacter oskolensis</name>
    <dbReference type="NCBI Taxonomy" id="1891671"/>
    <lineage>
        <taxon>Bacteria</taxon>
        <taxon>Bacillati</taxon>
        <taxon>Actinomycetota</taxon>
        <taxon>Actinomycetes</taxon>
        <taxon>Micrococcales</taxon>
        <taxon>Microbacteriaceae</taxon>
        <taxon>Rathayibacter</taxon>
    </lineage>
</organism>
<name>A0A1X7NL32_9MICO</name>
<evidence type="ECO:0000256" key="1">
    <source>
        <dbReference type="ARBA" id="ARBA00023125"/>
    </source>
</evidence>